<dbReference type="RefSeq" id="WP_054658892.1">
    <property type="nucleotide sequence ID" value="NZ_BAZI01000115.1"/>
</dbReference>
<proteinExistence type="predicted"/>
<protein>
    <submittedName>
        <fullName evidence="1">Uncharacterized protein</fullName>
    </submittedName>
</protein>
<dbReference type="OrthoDB" id="6039993at2"/>
<keyword evidence="2" id="KW-1185">Reference proteome</keyword>
<gene>
    <name evidence="1" type="ORF">ARC78_12780</name>
</gene>
<reference evidence="1 2" key="1">
    <citation type="submission" date="2015-10" db="EMBL/GenBank/DDBJ databases">
        <title>Genome sequencing and analysis of members of genus Stenotrophomonas.</title>
        <authorList>
            <person name="Patil P.P."/>
            <person name="Midha S."/>
            <person name="Patil P.B."/>
        </authorList>
    </citation>
    <scope>NUCLEOTIDE SEQUENCE [LARGE SCALE GENOMIC DNA]</scope>
    <source>
        <strain evidence="1 2">JCM 9942</strain>
    </source>
</reference>
<dbReference type="EMBL" id="LLXS01000037">
    <property type="protein sequence ID" value="KRG40268.1"/>
    <property type="molecule type" value="Genomic_DNA"/>
</dbReference>
<name>A0A0R0A5A5_9GAMM</name>
<sequence length="92" mass="10671">MNNQRDRDFVDVTAELGYWRTRYSDGALIGDSFINDCNPVIKLACDIYIRNPHGTRSAWHSDLHRHLSGKMSMDQRRISDQIAGMCWDRLVS</sequence>
<dbReference type="AlphaFoldDB" id="A0A0R0A5A5"/>
<evidence type="ECO:0000313" key="2">
    <source>
        <dbReference type="Proteomes" id="UP000050836"/>
    </source>
</evidence>
<dbReference type="Proteomes" id="UP000050836">
    <property type="component" value="Unassembled WGS sequence"/>
</dbReference>
<accession>A0A0R0A5A5</accession>
<comment type="caution">
    <text evidence="1">The sequence shown here is derived from an EMBL/GenBank/DDBJ whole genome shotgun (WGS) entry which is preliminary data.</text>
</comment>
<evidence type="ECO:0000313" key="1">
    <source>
        <dbReference type="EMBL" id="KRG40268.1"/>
    </source>
</evidence>
<organism evidence="1 2">
    <name type="scientific">Stenotrophomonas pictorum JCM 9942</name>
    <dbReference type="NCBI Taxonomy" id="1236960"/>
    <lineage>
        <taxon>Bacteria</taxon>
        <taxon>Pseudomonadati</taxon>
        <taxon>Pseudomonadota</taxon>
        <taxon>Gammaproteobacteria</taxon>
        <taxon>Lysobacterales</taxon>
        <taxon>Lysobacteraceae</taxon>
        <taxon>Stenotrophomonas</taxon>
    </lineage>
</organism>